<dbReference type="NCBIfam" id="TIGR00022">
    <property type="entry name" value="YhcH/YjgK/YiaL family protein"/>
    <property type="match status" value="1"/>
</dbReference>
<evidence type="ECO:0000313" key="1">
    <source>
        <dbReference type="EMBL" id="NBC73539.1"/>
    </source>
</evidence>
<dbReference type="InterPro" id="IPR037012">
    <property type="entry name" value="NanQ/TabA/YiaL_sf"/>
</dbReference>
<dbReference type="RefSeq" id="WP_161705676.1">
    <property type="nucleotide sequence ID" value="NZ_JAAAMU010000036.1"/>
</dbReference>
<organism evidence="1 2">
    <name type="scientific">Paenibacillus sacheonensis</name>
    <dbReference type="NCBI Taxonomy" id="742054"/>
    <lineage>
        <taxon>Bacteria</taxon>
        <taxon>Bacillati</taxon>
        <taxon>Bacillota</taxon>
        <taxon>Bacilli</taxon>
        <taxon>Bacillales</taxon>
        <taxon>Paenibacillaceae</taxon>
        <taxon>Paenibacillus</taxon>
    </lineage>
</organism>
<comment type="caution">
    <text evidence="1">The sequence shown here is derived from an EMBL/GenBank/DDBJ whole genome shotgun (WGS) entry which is preliminary data.</text>
</comment>
<proteinExistence type="predicted"/>
<accession>A0A7X4YXR6</accession>
<dbReference type="InterPro" id="IPR004375">
    <property type="entry name" value="NanQ/TabA/YiaL"/>
</dbReference>
<gene>
    <name evidence="1" type="ORF">GT003_31760</name>
</gene>
<dbReference type="Proteomes" id="UP000558113">
    <property type="component" value="Unassembled WGS sequence"/>
</dbReference>
<dbReference type="OrthoDB" id="9792756at2"/>
<dbReference type="PANTHER" id="PTHR34986:SF1">
    <property type="entry name" value="PROTEIN YIAL"/>
    <property type="match status" value="1"/>
</dbReference>
<dbReference type="AlphaFoldDB" id="A0A7X4YXR6"/>
<dbReference type="PANTHER" id="PTHR34986">
    <property type="entry name" value="EVOLVED BETA-GALACTOSIDASE SUBUNIT BETA"/>
    <property type="match status" value="1"/>
</dbReference>
<dbReference type="Pfam" id="PF04074">
    <property type="entry name" value="DUF386"/>
    <property type="match status" value="1"/>
</dbReference>
<dbReference type="SUPFAM" id="SSF51197">
    <property type="entry name" value="Clavaminate synthase-like"/>
    <property type="match status" value="1"/>
</dbReference>
<name>A0A7X4YXR6_9BACL</name>
<reference evidence="1 2" key="1">
    <citation type="submission" date="2020-01" db="EMBL/GenBank/DDBJ databases">
        <title>Paenibacillus soybeanensis sp. nov. isolated from the nodules of soybean (Glycine max(L.) Merr).</title>
        <authorList>
            <person name="Wang H."/>
        </authorList>
    </citation>
    <scope>NUCLEOTIDE SEQUENCE [LARGE SCALE GENOMIC DNA]</scope>
    <source>
        <strain evidence="1 2">DSM 23054</strain>
    </source>
</reference>
<dbReference type="EMBL" id="JAAAMU010000036">
    <property type="protein sequence ID" value="NBC73539.1"/>
    <property type="molecule type" value="Genomic_DNA"/>
</dbReference>
<dbReference type="Gene3D" id="2.60.120.370">
    <property type="entry name" value="YhcH/YjgK/YiaL"/>
    <property type="match status" value="1"/>
</dbReference>
<keyword evidence="2" id="KW-1185">Reference proteome</keyword>
<sequence>MIYSDMNNWEQEKDTFPAGVRRAIERLQGMDLDALPAGRHEFGEEGMYLLVNEPDTRPWNEVQPETHLLHTDIQLLLSGREQMRVAKVSEEQIIVDNRYDTQDIAFYGEVRNENAVNLVPGDFLVLFPTDIHRPNCSVEEDMRIRKAVVKIHRDALV</sequence>
<protein>
    <submittedName>
        <fullName evidence="1">DUF386 family protein</fullName>
    </submittedName>
</protein>
<evidence type="ECO:0000313" key="2">
    <source>
        <dbReference type="Proteomes" id="UP000558113"/>
    </source>
</evidence>
<dbReference type="GO" id="GO:0005829">
    <property type="term" value="C:cytosol"/>
    <property type="evidence" value="ECO:0007669"/>
    <property type="project" value="TreeGrafter"/>
</dbReference>